<dbReference type="InterPro" id="IPR000073">
    <property type="entry name" value="AB_hydrolase_1"/>
</dbReference>
<proteinExistence type="predicted"/>
<comment type="caution">
    <text evidence="3">The sequence shown here is derived from an EMBL/GenBank/DDBJ whole genome shotgun (WGS) entry which is preliminary data.</text>
</comment>
<evidence type="ECO:0000259" key="2">
    <source>
        <dbReference type="Pfam" id="PF00561"/>
    </source>
</evidence>
<feature type="domain" description="AB hydrolase-1" evidence="2">
    <location>
        <begin position="42"/>
        <end position="291"/>
    </location>
</feature>
<dbReference type="RefSeq" id="WP_222977979.1">
    <property type="nucleotide sequence ID" value="NZ_JAINVZ010000008.1"/>
</dbReference>
<evidence type="ECO:0000313" key="4">
    <source>
        <dbReference type="Proteomes" id="UP001198565"/>
    </source>
</evidence>
<dbReference type="SUPFAM" id="SSF53474">
    <property type="entry name" value="alpha/beta-Hydrolases"/>
    <property type="match status" value="1"/>
</dbReference>
<sequence length="334" mass="37852">MSATPSLREDEARRLPGYPFRGHWFDHGNWRQHYVDEGRGAPVLFVHGNPAWSYLWRGLIQGLRGGYRCVAPDHMGLGLSDRAREHEGSLCAERRAEDLARLVEHLVANEGAPERGWTLVVHDWGGPIGLMWARSHPGMVDRLVVLNTAAFPWPAEYRLPLGLRAMRHWPAGPLAHYGNVMAHAAVRVGVCRRLPQAVRAAYLAPYRRPRDRRAVGRFVREIPLRPSDPGWARAQWLAEGLHAFEDLPCFVGWGMRDPVFNDVVLAEWTQRLPQGRFHLYPFAGHYVMEDAADQLLSDLTSFLSATDRAVDRTAPPRSRRTYPFPSVGKEGESR</sequence>
<keyword evidence="3" id="KW-0378">Hydrolase</keyword>
<dbReference type="PANTHER" id="PTHR43798">
    <property type="entry name" value="MONOACYLGLYCEROL LIPASE"/>
    <property type="match status" value="1"/>
</dbReference>
<evidence type="ECO:0000256" key="1">
    <source>
        <dbReference type="SAM" id="MobiDB-lite"/>
    </source>
</evidence>
<name>A0ABS7QSD6_9ACTN</name>
<accession>A0ABS7QSD6</accession>
<dbReference type="EMBL" id="JAINVZ010000008">
    <property type="protein sequence ID" value="MBY8886106.1"/>
    <property type="molecule type" value="Genomic_DNA"/>
</dbReference>
<dbReference type="InterPro" id="IPR029058">
    <property type="entry name" value="AB_hydrolase_fold"/>
</dbReference>
<protein>
    <submittedName>
        <fullName evidence="3">Alpha/beta fold hydrolase</fullName>
    </submittedName>
</protein>
<keyword evidence="4" id="KW-1185">Reference proteome</keyword>
<feature type="region of interest" description="Disordered" evidence="1">
    <location>
        <begin position="310"/>
        <end position="334"/>
    </location>
</feature>
<dbReference type="PRINTS" id="PR00111">
    <property type="entry name" value="ABHYDROLASE"/>
</dbReference>
<evidence type="ECO:0000313" key="3">
    <source>
        <dbReference type="EMBL" id="MBY8886106.1"/>
    </source>
</evidence>
<dbReference type="PANTHER" id="PTHR43798:SF24">
    <property type="entry name" value="CIS-3-ALKYL-4-ALKYLOXETAN-2-ONE DECARBOXYLASE"/>
    <property type="match status" value="1"/>
</dbReference>
<dbReference type="Pfam" id="PF00561">
    <property type="entry name" value="Abhydrolase_1"/>
    <property type="match status" value="1"/>
</dbReference>
<dbReference type="Gene3D" id="3.40.50.1820">
    <property type="entry name" value="alpha/beta hydrolase"/>
    <property type="match status" value="1"/>
</dbReference>
<dbReference type="Proteomes" id="UP001198565">
    <property type="component" value="Unassembled WGS sequence"/>
</dbReference>
<gene>
    <name evidence="3" type="ORF">K7472_14735</name>
</gene>
<organism evidence="3 4">
    <name type="scientific">Streptantibioticus parmotrematis</name>
    <dbReference type="NCBI Taxonomy" id="2873249"/>
    <lineage>
        <taxon>Bacteria</taxon>
        <taxon>Bacillati</taxon>
        <taxon>Actinomycetota</taxon>
        <taxon>Actinomycetes</taxon>
        <taxon>Kitasatosporales</taxon>
        <taxon>Streptomycetaceae</taxon>
        <taxon>Streptantibioticus</taxon>
    </lineage>
</organism>
<dbReference type="InterPro" id="IPR050266">
    <property type="entry name" value="AB_hydrolase_sf"/>
</dbReference>
<reference evidence="3 4" key="1">
    <citation type="submission" date="2021-08" db="EMBL/GenBank/DDBJ databases">
        <title>Streptomyces sp. PTM05 isolated from lichen.</title>
        <authorList>
            <person name="Somphong A."/>
            <person name="Phongsopitanun W."/>
            <person name="Tanasupawat S."/>
        </authorList>
    </citation>
    <scope>NUCLEOTIDE SEQUENCE [LARGE SCALE GENOMIC DNA]</scope>
    <source>
        <strain evidence="3 4">Ptm05</strain>
    </source>
</reference>
<dbReference type="GO" id="GO:0016787">
    <property type="term" value="F:hydrolase activity"/>
    <property type="evidence" value="ECO:0007669"/>
    <property type="project" value="UniProtKB-KW"/>
</dbReference>